<dbReference type="EMBL" id="LRBV02000004">
    <property type="status" value="NOT_ANNOTATED_CDS"/>
    <property type="molecule type" value="Genomic_DNA"/>
</dbReference>
<dbReference type="CDD" id="cd01900">
    <property type="entry name" value="YchF"/>
    <property type="match status" value="1"/>
</dbReference>
<dbReference type="Gene3D" id="1.10.150.300">
    <property type="entry name" value="TGS-like domain"/>
    <property type="match status" value="1"/>
</dbReference>
<evidence type="ECO:0000313" key="7">
    <source>
        <dbReference type="EnsemblPlants" id="QL04p073898:mrna"/>
    </source>
</evidence>
<keyword evidence="4" id="KW-0067">ATP-binding</keyword>
<dbReference type="SUPFAM" id="SSF52540">
    <property type="entry name" value="P-loop containing nucleoside triphosphate hydrolases"/>
    <property type="match status" value="2"/>
</dbReference>
<keyword evidence="8" id="KW-1185">Reference proteome</keyword>
<dbReference type="PANTHER" id="PTHR23305:SF18">
    <property type="entry name" value="OBG-TYPE G DOMAIN-CONTAINING PROTEIN"/>
    <property type="match status" value="1"/>
</dbReference>
<sequence length="631" mass="70135">MARAACLHLVPALVNPLKSSSLSRNHSLLLLAERCHSLQRRRFSSSASKISMSLRAGIVGLPNVGKSTLFNAVVENGKAQAANFPFCTIEPNVGIVAVPDQRLQVLSDLSKSKRAVPASIEFVDIAGLVKGASQGEGLGNKFLSHIREVDSILQDPIKFAVAAAPAAAAAKEEEKKEEPAEELKLQGMVEARGCSWVRLSGDRCLDSIFDRYRLDLTVPDPLLAKVVRCFEDNDIVHVNGKVNPKSDIEVINLELVFSDLDQIEKRMEKLKKGKAKDSQSKVKEEAEKSALEKIQQALMDGKPARSVTLTEFEKDAIKHLCLLTMKPIIYVANVAETELAEPENNPHVKEVMNVASELQSGLVSISAQVESELTELPYEERIEYLKSLGVSESGLGNLIRATYSLLGMRTYFTSGEKETKAWTILSAVSYLDLFRFCRNKKASVAELLKFTNGVLFWDGSFFRDCHVRDLEAVSSFMVTIYGSSVRGFGEDKMCWKTNRSKGFMVKDYYSLLAGAIDSCWPWKSIWQQKIPARVAFFVWTAALGKCLTVDNLRKRKIWILDWCYMRMTAPQAAGVIHSDFEKGFIRAETVAYDDFVAAGSLAAAREKGLLRSEGKDYIVQEGDVMLFRFNV</sequence>
<evidence type="ECO:0000256" key="1">
    <source>
        <dbReference type="ARBA" id="ARBA00001946"/>
    </source>
</evidence>
<dbReference type="Gramene" id="QL04p073898:mrna">
    <property type="protein sequence ID" value="QL04p073898:mrna"/>
    <property type="gene ID" value="QL04p073898"/>
</dbReference>
<feature type="domain" description="OBG-type G" evidence="6">
    <location>
        <begin position="54"/>
        <end position="154"/>
    </location>
</feature>
<accession>A0A7N2LHV8</accession>
<protein>
    <recommendedName>
        <fullName evidence="6">OBG-type G domain-containing protein</fullName>
    </recommendedName>
</protein>
<evidence type="ECO:0000256" key="3">
    <source>
        <dbReference type="ARBA" id="ARBA00022741"/>
    </source>
</evidence>
<dbReference type="Pfam" id="PF06071">
    <property type="entry name" value="YchF-GTPase_C"/>
    <property type="match status" value="1"/>
</dbReference>
<dbReference type="InterPro" id="IPR012676">
    <property type="entry name" value="TGS-like"/>
</dbReference>
<dbReference type="FunFam" id="1.10.150.300:FF:000001">
    <property type="entry name" value="Ribosome-binding ATPase YchF"/>
    <property type="match status" value="1"/>
</dbReference>
<name>A0A7N2LHV8_QUELO</name>
<dbReference type="PRINTS" id="PR00326">
    <property type="entry name" value="GTP1OBG"/>
</dbReference>
<evidence type="ECO:0000259" key="6">
    <source>
        <dbReference type="PROSITE" id="PS51710"/>
    </source>
</evidence>
<dbReference type="InterPro" id="IPR012675">
    <property type="entry name" value="Beta-grasp_dom_sf"/>
</dbReference>
<dbReference type="GO" id="GO:0046872">
    <property type="term" value="F:metal ion binding"/>
    <property type="evidence" value="ECO:0007669"/>
    <property type="project" value="UniProtKB-KW"/>
</dbReference>
<dbReference type="EnsemblPlants" id="QL04p073898:mrna">
    <property type="protein sequence ID" value="QL04p073898:mrna"/>
    <property type="gene ID" value="QL04p073898"/>
</dbReference>
<evidence type="ECO:0000313" key="8">
    <source>
        <dbReference type="Proteomes" id="UP000594261"/>
    </source>
</evidence>
<reference evidence="7" key="2">
    <citation type="submission" date="2021-01" db="UniProtKB">
        <authorList>
            <consortium name="EnsemblPlants"/>
        </authorList>
    </citation>
    <scope>IDENTIFICATION</scope>
</reference>
<dbReference type="InterPro" id="IPR013029">
    <property type="entry name" value="YchF_C"/>
</dbReference>
<evidence type="ECO:0000256" key="5">
    <source>
        <dbReference type="ARBA" id="ARBA00022842"/>
    </source>
</evidence>
<dbReference type="Gene3D" id="3.10.20.30">
    <property type="match status" value="1"/>
</dbReference>
<dbReference type="InterPro" id="IPR023192">
    <property type="entry name" value="TGS-like_dom_sf"/>
</dbReference>
<organism evidence="7 8">
    <name type="scientific">Quercus lobata</name>
    <name type="common">Valley oak</name>
    <dbReference type="NCBI Taxonomy" id="97700"/>
    <lineage>
        <taxon>Eukaryota</taxon>
        <taxon>Viridiplantae</taxon>
        <taxon>Streptophyta</taxon>
        <taxon>Embryophyta</taxon>
        <taxon>Tracheophyta</taxon>
        <taxon>Spermatophyta</taxon>
        <taxon>Magnoliopsida</taxon>
        <taxon>eudicotyledons</taxon>
        <taxon>Gunneridae</taxon>
        <taxon>Pentapetalae</taxon>
        <taxon>rosids</taxon>
        <taxon>fabids</taxon>
        <taxon>Fagales</taxon>
        <taxon>Fagaceae</taxon>
        <taxon>Quercus</taxon>
    </lineage>
</organism>
<dbReference type="InterPro" id="IPR031167">
    <property type="entry name" value="G_OBG"/>
</dbReference>
<keyword evidence="5" id="KW-0460">Magnesium</keyword>
<dbReference type="Pfam" id="PF13966">
    <property type="entry name" value="zf-RVT"/>
    <property type="match status" value="1"/>
</dbReference>
<dbReference type="InterPro" id="IPR026960">
    <property type="entry name" value="RVT-Znf"/>
</dbReference>
<dbReference type="Proteomes" id="UP000594261">
    <property type="component" value="Chromosome 4"/>
</dbReference>
<evidence type="ECO:0000256" key="2">
    <source>
        <dbReference type="ARBA" id="ARBA00022723"/>
    </source>
</evidence>
<keyword evidence="3" id="KW-0547">Nucleotide-binding</keyword>
<comment type="cofactor">
    <cofactor evidence="1">
        <name>Mg(2+)</name>
        <dbReference type="ChEBI" id="CHEBI:18420"/>
    </cofactor>
</comment>
<reference evidence="7 8" key="1">
    <citation type="journal article" date="2016" name="G3 (Bethesda)">
        <title>First Draft Assembly and Annotation of the Genome of a California Endemic Oak Quercus lobata Nee (Fagaceae).</title>
        <authorList>
            <person name="Sork V.L."/>
            <person name="Fitz-Gibbon S.T."/>
            <person name="Puiu D."/>
            <person name="Crepeau M."/>
            <person name="Gugger P.F."/>
            <person name="Sherman R."/>
            <person name="Stevens K."/>
            <person name="Langley C.H."/>
            <person name="Pellegrini M."/>
            <person name="Salzberg S.L."/>
        </authorList>
    </citation>
    <scope>NUCLEOTIDE SEQUENCE [LARGE SCALE GENOMIC DNA]</scope>
    <source>
        <strain evidence="7 8">cv. SW786</strain>
    </source>
</reference>
<dbReference type="Gene3D" id="3.40.50.300">
    <property type="entry name" value="P-loop containing nucleotide triphosphate hydrolases"/>
    <property type="match status" value="1"/>
</dbReference>
<dbReference type="PANTHER" id="PTHR23305">
    <property type="entry name" value="OBG GTPASE FAMILY"/>
    <property type="match status" value="1"/>
</dbReference>
<dbReference type="InterPro" id="IPR027417">
    <property type="entry name" value="P-loop_NTPase"/>
</dbReference>
<dbReference type="PROSITE" id="PS51710">
    <property type="entry name" value="G_OBG"/>
    <property type="match status" value="1"/>
</dbReference>
<dbReference type="GO" id="GO:0016887">
    <property type="term" value="F:ATP hydrolysis activity"/>
    <property type="evidence" value="ECO:0007669"/>
    <property type="project" value="TreeGrafter"/>
</dbReference>
<dbReference type="GO" id="GO:0005737">
    <property type="term" value="C:cytoplasm"/>
    <property type="evidence" value="ECO:0007669"/>
    <property type="project" value="TreeGrafter"/>
</dbReference>
<proteinExistence type="predicted"/>
<dbReference type="InParanoid" id="A0A7N2LHV8"/>
<dbReference type="SUPFAM" id="SSF81271">
    <property type="entry name" value="TGS-like"/>
    <property type="match status" value="1"/>
</dbReference>
<dbReference type="Pfam" id="PF01926">
    <property type="entry name" value="MMR_HSR1"/>
    <property type="match status" value="1"/>
</dbReference>
<dbReference type="GO" id="GO:0005524">
    <property type="term" value="F:ATP binding"/>
    <property type="evidence" value="ECO:0007669"/>
    <property type="project" value="UniProtKB-KW"/>
</dbReference>
<evidence type="ECO:0000256" key="4">
    <source>
        <dbReference type="ARBA" id="ARBA00022840"/>
    </source>
</evidence>
<keyword evidence="2" id="KW-0479">Metal-binding</keyword>
<dbReference type="InterPro" id="IPR006073">
    <property type="entry name" value="GTP-bd"/>
</dbReference>
<dbReference type="InterPro" id="IPR041706">
    <property type="entry name" value="YchF_N"/>
</dbReference>
<dbReference type="FunCoup" id="A0A7N2LHV8">
    <property type="interactions" value="757"/>
</dbReference>
<dbReference type="FunFam" id="3.10.20.30:FF:000029">
    <property type="entry name" value="Obg-like ATPase 1"/>
    <property type="match status" value="1"/>
</dbReference>
<dbReference type="AlphaFoldDB" id="A0A7N2LHV8"/>
<dbReference type="GO" id="GO:0005525">
    <property type="term" value="F:GTP binding"/>
    <property type="evidence" value="ECO:0007669"/>
    <property type="project" value="InterPro"/>
</dbReference>